<keyword evidence="2" id="KW-1185">Reference proteome</keyword>
<dbReference type="Gramene" id="mRNA:HanXRQr2_Chr15g0710491">
    <property type="protein sequence ID" value="CDS:HanXRQr2_Chr15g0710491.1"/>
    <property type="gene ID" value="HanXRQr2_Chr15g0710491"/>
</dbReference>
<dbReference type="EMBL" id="MNCJ02000330">
    <property type="protein sequence ID" value="KAF5766026.1"/>
    <property type="molecule type" value="Genomic_DNA"/>
</dbReference>
<reference evidence="1" key="2">
    <citation type="submission" date="2020-06" db="EMBL/GenBank/DDBJ databases">
        <title>Helianthus annuus Genome sequencing and assembly Release 2.</title>
        <authorList>
            <person name="Gouzy J."/>
            <person name="Langlade N."/>
            <person name="Munos S."/>
        </authorList>
    </citation>
    <scope>NUCLEOTIDE SEQUENCE</scope>
    <source>
        <tissue evidence="1">Leaves</tissue>
    </source>
</reference>
<gene>
    <name evidence="1" type="ORF">HanXRQr2_Chr15g0710491</name>
</gene>
<proteinExistence type="predicted"/>
<name>A0A9K3E4R2_HELAN</name>
<evidence type="ECO:0000313" key="1">
    <source>
        <dbReference type="EMBL" id="KAF5766026.1"/>
    </source>
</evidence>
<organism evidence="1 2">
    <name type="scientific">Helianthus annuus</name>
    <name type="common">Common sunflower</name>
    <dbReference type="NCBI Taxonomy" id="4232"/>
    <lineage>
        <taxon>Eukaryota</taxon>
        <taxon>Viridiplantae</taxon>
        <taxon>Streptophyta</taxon>
        <taxon>Embryophyta</taxon>
        <taxon>Tracheophyta</taxon>
        <taxon>Spermatophyta</taxon>
        <taxon>Magnoliopsida</taxon>
        <taxon>eudicotyledons</taxon>
        <taxon>Gunneridae</taxon>
        <taxon>Pentapetalae</taxon>
        <taxon>asterids</taxon>
        <taxon>campanulids</taxon>
        <taxon>Asterales</taxon>
        <taxon>Asteraceae</taxon>
        <taxon>Asteroideae</taxon>
        <taxon>Heliantheae alliance</taxon>
        <taxon>Heliantheae</taxon>
        <taxon>Helianthus</taxon>
    </lineage>
</organism>
<sequence>MVITTSLTYLSVEGCFDKQRGYLIGCFGWDSRTTKSLETYARIVCRCVIRTPEELLCHG</sequence>
<protein>
    <submittedName>
        <fullName evidence="1">Uncharacterized protein</fullName>
    </submittedName>
</protein>
<dbReference type="Proteomes" id="UP000215914">
    <property type="component" value="Unassembled WGS sequence"/>
</dbReference>
<reference evidence="1" key="1">
    <citation type="journal article" date="2017" name="Nature">
        <title>The sunflower genome provides insights into oil metabolism, flowering and Asterid evolution.</title>
        <authorList>
            <person name="Badouin H."/>
            <person name="Gouzy J."/>
            <person name="Grassa C.J."/>
            <person name="Murat F."/>
            <person name="Staton S.E."/>
            <person name="Cottret L."/>
            <person name="Lelandais-Briere C."/>
            <person name="Owens G.L."/>
            <person name="Carrere S."/>
            <person name="Mayjonade B."/>
            <person name="Legrand L."/>
            <person name="Gill N."/>
            <person name="Kane N.C."/>
            <person name="Bowers J.E."/>
            <person name="Hubner S."/>
            <person name="Bellec A."/>
            <person name="Berard A."/>
            <person name="Berges H."/>
            <person name="Blanchet N."/>
            <person name="Boniface M.C."/>
            <person name="Brunel D."/>
            <person name="Catrice O."/>
            <person name="Chaidir N."/>
            <person name="Claudel C."/>
            <person name="Donnadieu C."/>
            <person name="Faraut T."/>
            <person name="Fievet G."/>
            <person name="Helmstetter N."/>
            <person name="King M."/>
            <person name="Knapp S.J."/>
            <person name="Lai Z."/>
            <person name="Le Paslier M.C."/>
            <person name="Lippi Y."/>
            <person name="Lorenzon L."/>
            <person name="Mandel J.R."/>
            <person name="Marage G."/>
            <person name="Marchand G."/>
            <person name="Marquand E."/>
            <person name="Bret-Mestries E."/>
            <person name="Morien E."/>
            <person name="Nambeesan S."/>
            <person name="Nguyen T."/>
            <person name="Pegot-Espagnet P."/>
            <person name="Pouilly N."/>
            <person name="Raftis F."/>
            <person name="Sallet E."/>
            <person name="Schiex T."/>
            <person name="Thomas J."/>
            <person name="Vandecasteele C."/>
            <person name="Vares D."/>
            <person name="Vear F."/>
            <person name="Vautrin S."/>
            <person name="Crespi M."/>
            <person name="Mangin B."/>
            <person name="Burke J.M."/>
            <person name="Salse J."/>
            <person name="Munos S."/>
            <person name="Vincourt P."/>
            <person name="Rieseberg L.H."/>
            <person name="Langlade N.B."/>
        </authorList>
    </citation>
    <scope>NUCLEOTIDE SEQUENCE</scope>
    <source>
        <tissue evidence="1">Leaves</tissue>
    </source>
</reference>
<dbReference type="AlphaFoldDB" id="A0A9K3E4R2"/>
<evidence type="ECO:0000313" key="2">
    <source>
        <dbReference type="Proteomes" id="UP000215914"/>
    </source>
</evidence>
<comment type="caution">
    <text evidence="1">The sequence shown here is derived from an EMBL/GenBank/DDBJ whole genome shotgun (WGS) entry which is preliminary data.</text>
</comment>
<accession>A0A9K3E4R2</accession>